<dbReference type="PIRSF" id="PIRSF002808">
    <property type="entry name" value="Hexose_phosphate_transp"/>
    <property type="match status" value="1"/>
</dbReference>
<feature type="domain" description="Major facilitator superfamily (MFS) profile" evidence="8">
    <location>
        <begin position="10"/>
        <end position="395"/>
    </location>
</feature>
<dbReference type="Pfam" id="PF07690">
    <property type="entry name" value="MFS_1"/>
    <property type="match status" value="1"/>
</dbReference>
<evidence type="ECO:0000256" key="3">
    <source>
        <dbReference type="ARBA" id="ARBA00022475"/>
    </source>
</evidence>
<organism evidence="9 10">
    <name type="scientific">Paenactinomyces guangxiensis</name>
    <dbReference type="NCBI Taxonomy" id="1490290"/>
    <lineage>
        <taxon>Bacteria</taxon>
        <taxon>Bacillati</taxon>
        <taxon>Bacillota</taxon>
        <taxon>Bacilli</taxon>
        <taxon>Bacillales</taxon>
        <taxon>Thermoactinomycetaceae</taxon>
        <taxon>Paenactinomyces</taxon>
    </lineage>
</organism>
<dbReference type="Gene3D" id="1.20.1250.20">
    <property type="entry name" value="MFS general substrate transporter like domains"/>
    <property type="match status" value="2"/>
</dbReference>
<feature type="transmembrane region" description="Helical" evidence="7">
    <location>
        <begin position="305"/>
        <end position="328"/>
    </location>
</feature>
<dbReference type="InterPro" id="IPR011701">
    <property type="entry name" value="MFS"/>
</dbReference>
<keyword evidence="4 7" id="KW-0812">Transmembrane</keyword>
<dbReference type="GO" id="GO:0022857">
    <property type="term" value="F:transmembrane transporter activity"/>
    <property type="evidence" value="ECO:0007669"/>
    <property type="project" value="InterPro"/>
</dbReference>
<evidence type="ECO:0000256" key="1">
    <source>
        <dbReference type="ARBA" id="ARBA00004651"/>
    </source>
</evidence>
<dbReference type="GO" id="GO:0005886">
    <property type="term" value="C:plasma membrane"/>
    <property type="evidence" value="ECO:0007669"/>
    <property type="project" value="UniProtKB-SubCell"/>
</dbReference>
<proteinExistence type="predicted"/>
<feature type="transmembrane region" description="Helical" evidence="7">
    <location>
        <begin position="281"/>
        <end position="299"/>
    </location>
</feature>
<feature type="transmembrane region" description="Helical" evidence="7">
    <location>
        <begin position="217"/>
        <end position="236"/>
    </location>
</feature>
<feature type="transmembrane region" description="Helical" evidence="7">
    <location>
        <begin position="49"/>
        <end position="67"/>
    </location>
</feature>
<dbReference type="PROSITE" id="PS50850">
    <property type="entry name" value="MFS"/>
    <property type="match status" value="1"/>
</dbReference>
<feature type="transmembrane region" description="Helical" evidence="7">
    <location>
        <begin position="76"/>
        <end position="95"/>
    </location>
</feature>
<dbReference type="InterPro" id="IPR020846">
    <property type="entry name" value="MFS_dom"/>
</dbReference>
<feature type="transmembrane region" description="Helical" evidence="7">
    <location>
        <begin position="135"/>
        <end position="153"/>
    </location>
</feature>
<evidence type="ECO:0000313" key="9">
    <source>
        <dbReference type="EMBL" id="MBA4496454.1"/>
    </source>
</evidence>
<evidence type="ECO:0000256" key="6">
    <source>
        <dbReference type="ARBA" id="ARBA00023136"/>
    </source>
</evidence>
<keyword evidence="6 7" id="KW-0472">Membrane</keyword>
<evidence type="ECO:0000259" key="8">
    <source>
        <dbReference type="PROSITE" id="PS50850"/>
    </source>
</evidence>
<dbReference type="InterPro" id="IPR050189">
    <property type="entry name" value="MFS_Efflux_Transporters"/>
</dbReference>
<comment type="caution">
    <text evidence="9">The sequence shown here is derived from an EMBL/GenBank/DDBJ whole genome shotgun (WGS) entry which is preliminary data.</text>
</comment>
<accession>A0A7W1WUS8</accession>
<sequence>MNLRSNQIGVLFIVWTAFLLSFVDRLSWPPVIPIASHDLGISAAQAGGYMTAFYIGYVCTQLPGGLLTDRFGYRKVLLSSFLIMGVFTALMGTIHSYGQGFVLRVLAGFGSGAVFSACVRAIFDWFPGKGRSTAMGLFMTASSLGVSVVNLFVPSVAESYSWKTSFFVAGLLPLIGFSFGFWFLKERTPVHQQRQSQTPAEFWKNVASLLKNRNLMLTWLSGFCAMWATWGTATWANTYINKALHLSLAEAGAIMSIYGITAILCKPIIGICSEFIRSKKILLFWLLVTFAPMLLWFGSNKNVHLLYVLAGILGISAFVYSPVVNNFIGELVDRKQIGTATGLVNTIWQLGSLLSPLAVGSVLDQTHNYFYAFGTLALGPVLAAIIILFVKERGLEKEHQIGTEAQA</sequence>
<dbReference type="EMBL" id="JACEIQ010000036">
    <property type="protein sequence ID" value="MBA4496454.1"/>
    <property type="molecule type" value="Genomic_DNA"/>
</dbReference>
<feature type="transmembrane region" description="Helical" evidence="7">
    <location>
        <begin position="101"/>
        <end position="123"/>
    </location>
</feature>
<keyword evidence="5 7" id="KW-1133">Transmembrane helix</keyword>
<feature type="transmembrane region" description="Helical" evidence="7">
    <location>
        <begin position="248"/>
        <end position="269"/>
    </location>
</feature>
<keyword evidence="10" id="KW-1185">Reference proteome</keyword>
<gene>
    <name evidence="9" type="ORF">H1191_19525</name>
</gene>
<protein>
    <submittedName>
        <fullName evidence="9">MFS transporter</fullName>
    </submittedName>
</protein>
<comment type="subcellular location">
    <subcellularLocation>
        <location evidence="1">Cell membrane</location>
        <topology evidence="1">Multi-pass membrane protein</topology>
    </subcellularLocation>
</comment>
<dbReference type="RefSeq" id="WP_181754893.1">
    <property type="nucleotide sequence ID" value="NZ_JACEIQ010000036.1"/>
</dbReference>
<dbReference type="SUPFAM" id="SSF103473">
    <property type="entry name" value="MFS general substrate transporter"/>
    <property type="match status" value="1"/>
</dbReference>
<dbReference type="PANTHER" id="PTHR43124:SF3">
    <property type="entry name" value="CHLORAMPHENICOL EFFLUX PUMP RV0191"/>
    <property type="match status" value="1"/>
</dbReference>
<evidence type="ECO:0000256" key="7">
    <source>
        <dbReference type="SAM" id="Phobius"/>
    </source>
</evidence>
<evidence type="ECO:0000256" key="5">
    <source>
        <dbReference type="ARBA" id="ARBA00022989"/>
    </source>
</evidence>
<dbReference type="InterPro" id="IPR000849">
    <property type="entry name" value="Sugar_P_transporter"/>
</dbReference>
<keyword evidence="2" id="KW-0813">Transport</keyword>
<name>A0A7W1WUS8_9BACL</name>
<feature type="transmembrane region" description="Helical" evidence="7">
    <location>
        <begin position="369"/>
        <end position="390"/>
    </location>
</feature>
<evidence type="ECO:0000256" key="4">
    <source>
        <dbReference type="ARBA" id="ARBA00022692"/>
    </source>
</evidence>
<evidence type="ECO:0000256" key="2">
    <source>
        <dbReference type="ARBA" id="ARBA00022448"/>
    </source>
</evidence>
<dbReference type="PANTHER" id="PTHR43124">
    <property type="entry name" value="PURINE EFFLUX PUMP PBUE"/>
    <property type="match status" value="1"/>
</dbReference>
<feature type="transmembrane region" description="Helical" evidence="7">
    <location>
        <begin position="340"/>
        <end position="363"/>
    </location>
</feature>
<dbReference type="InterPro" id="IPR036259">
    <property type="entry name" value="MFS_trans_sf"/>
</dbReference>
<reference evidence="9 10" key="1">
    <citation type="submission" date="2020-07" db="EMBL/GenBank/DDBJ databases">
        <authorList>
            <person name="Feng H."/>
        </authorList>
    </citation>
    <scope>NUCLEOTIDE SEQUENCE [LARGE SCALE GENOMIC DNA]</scope>
    <source>
        <strain evidence="10">s-10</strain>
    </source>
</reference>
<evidence type="ECO:0000313" key="10">
    <source>
        <dbReference type="Proteomes" id="UP000535491"/>
    </source>
</evidence>
<dbReference type="AlphaFoldDB" id="A0A7W1WUS8"/>
<dbReference type="Proteomes" id="UP000535491">
    <property type="component" value="Unassembled WGS sequence"/>
</dbReference>
<feature type="transmembrane region" description="Helical" evidence="7">
    <location>
        <begin position="165"/>
        <end position="184"/>
    </location>
</feature>
<keyword evidence="3" id="KW-1003">Cell membrane</keyword>